<feature type="domain" description="Yip1" evidence="6">
    <location>
        <begin position="6"/>
        <end position="182"/>
    </location>
</feature>
<feature type="transmembrane region" description="Helical" evidence="5">
    <location>
        <begin position="165"/>
        <end position="192"/>
    </location>
</feature>
<protein>
    <submittedName>
        <fullName evidence="7">Yip1 family protein</fullName>
    </submittedName>
</protein>
<keyword evidence="8" id="KW-1185">Reference proteome</keyword>
<dbReference type="Proteomes" id="UP001500604">
    <property type="component" value="Unassembled WGS sequence"/>
</dbReference>
<feature type="transmembrane region" description="Helical" evidence="5">
    <location>
        <begin position="69"/>
        <end position="89"/>
    </location>
</feature>
<comment type="subcellular location">
    <subcellularLocation>
        <location evidence="1">Membrane</location>
        <topology evidence="1">Multi-pass membrane protein</topology>
    </subcellularLocation>
</comment>
<accession>A0ABP8V180</accession>
<feature type="transmembrane region" description="Helical" evidence="5">
    <location>
        <begin position="131"/>
        <end position="153"/>
    </location>
</feature>
<reference evidence="8" key="1">
    <citation type="journal article" date="2019" name="Int. J. Syst. Evol. Microbiol.">
        <title>The Global Catalogue of Microorganisms (GCM) 10K type strain sequencing project: providing services to taxonomists for standard genome sequencing and annotation.</title>
        <authorList>
            <consortium name="The Broad Institute Genomics Platform"/>
            <consortium name="The Broad Institute Genome Sequencing Center for Infectious Disease"/>
            <person name="Wu L."/>
            <person name="Ma J."/>
        </authorList>
    </citation>
    <scope>NUCLEOTIDE SEQUENCE [LARGE SCALE GENOMIC DNA]</scope>
    <source>
        <strain evidence="8">JCM 17805</strain>
    </source>
</reference>
<dbReference type="Pfam" id="PF04893">
    <property type="entry name" value="Yip1"/>
    <property type="match status" value="1"/>
</dbReference>
<evidence type="ECO:0000256" key="2">
    <source>
        <dbReference type="ARBA" id="ARBA00022692"/>
    </source>
</evidence>
<evidence type="ECO:0000256" key="4">
    <source>
        <dbReference type="ARBA" id="ARBA00023136"/>
    </source>
</evidence>
<feature type="transmembrane region" description="Helical" evidence="5">
    <location>
        <begin position="101"/>
        <end position="125"/>
    </location>
</feature>
<feature type="transmembrane region" description="Helical" evidence="5">
    <location>
        <begin position="30"/>
        <end position="49"/>
    </location>
</feature>
<evidence type="ECO:0000313" key="7">
    <source>
        <dbReference type="EMBL" id="GAA4649199.1"/>
    </source>
</evidence>
<comment type="caution">
    <text evidence="7">The sequence shown here is derived from an EMBL/GenBank/DDBJ whole genome shotgun (WGS) entry which is preliminary data.</text>
</comment>
<proteinExistence type="predicted"/>
<name>A0ABP8V180_9GAMM</name>
<evidence type="ECO:0000256" key="5">
    <source>
        <dbReference type="SAM" id="Phobius"/>
    </source>
</evidence>
<dbReference type="EMBL" id="BAABFL010000124">
    <property type="protein sequence ID" value="GAA4649199.1"/>
    <property type="molecule type" value="Genomic_DNA"/>
</dbReference>
<evidence type="ECO:0000313" key="8">
    <source>
        <dbReference type="Proteomes" id="UP001500604"/>
    </source>
</evidence>
<gene>
    <name evidence="7" type="ORF">GCM10023116_14730</name>
</gene>
<keyword evidence="3 5" id="KW-1133">Transmembrane helix</keyword>
<keyword evidence="4 5" id="KW-0472">Membrane</keyword>
<keyword evidence="2 5" id="KW-0812">Transmembrane</keyword>
<evidence type="ECO:0000256" key="1">
    <source>
        <dbReference type="ARBA" id="ARBA00004141"/>
    </source>
</evidence>
<dbReference type="RefSeq" id="WP_345194971.1">
    <property type="nucleotide sequence ID" value="NZ_BAABFL010000124.1"/>
</dbReference>
<evidence type="ECO:0000259" key="6">
    <source>
        <dbReference type="Pfam" id="PF04893"/>
    </source>
</evidence>
<dbReference type="InterPro" id="IPR006977">
    <property type="entry name" value="Yip1_dom"/>
</dbReference>
<organism evidence="7 8">
    <name type="scientific">Kistimonas scapharcae</name>
    <dbReference type="NCBI Taxonomy" id="1036133"/>
    <lineage>
        <taxon>Bacteria</taxon>
        <taxon>Pseudomonadati</taxon>
        <taxon>Pseudomonadota</taxon>
        <taxon>Gammaproteobacteria</taxon>
        <taxon>Oceanospirillales</taxon>
        <taxon>Endozoicomonadaceae</taxon>
        <taxon>Kistimonas</taxon>
    </lineage>
</organism>
<sequence>MALHVWGLFTHPDQEWRSIREEKSSVIKTYMSNVVVLAAIPAICTYFGTTVTGWSLAGSEEVVRLTSDSAASMALLAYLAMLSGVYVMGRAIHWMAQTYDCFPTISQCVTFASYTTTPLFLAGLIGLYPSLWLMMLIGLTAASWSTYLLYTGLPVFMNISKEQGFVFSSSVLCIALVVLVAILAITVVLWSIGVGPIYTS</sequence>
<evidence type="ECO:0000256" key="3">
    <source>
        <dbReference type="ARBA" id="ARBA00022989"/>
    </source>
</evidence>